<dbReference type="EMBL" id="BAEQ01000028">
    <property type="protein sequence ID" value="GAC28672.1"/>
    <property type="molecule type" value="Genomic_DNA"/>
</dbReference>
<evidence type="ECO:0000313" key="2">
    <source>
        <dbReference type="Proteomes" id="UP000006251"/>
    </source>
</evidence>
<organism evidence="1 2">
    <name type="scientific">Brumicola pallidula DSM 14239 = ACAM 615</name>
    <dbReference type="NCBI Taxonomy" id="1121922"/>
    <lineage>
        <taxon>Bacteria</taxon>
        <taxon>Pseudomonadati</taxon>
        <taxon>Pseudomonadota</taxon>
        <taxon>Gammaproteobacteria</taxon>
        <taxon>Alteromonadales</taxon>
        <taxon>Alteromonadaceae</taxon>
        <taxon>Brumicola</taxon>
    </lineage>
</organism>
<gene>
    <name evidence="1" type="ORF">GPAL_1810</name>
</gene>
<name>K6ZE98_9ALTE</name>
<comment type="caution">
    <text evidence="1">The sequence shown here is derived from an EMBL/GenBank/DDBJ whole genome shotgun (WGS) entry which is preliminary data.</text>
</comment>
<accession>K6ZE98</accession>
<proteinExistence type="predicted"/>
<evidence type="ECO:0000313" key="1">
    <source>
        <dbReference type="EMBL" id="GAC28672.1"/>
    </source>
</evidence>
<sequence>MNRDEKLNHEFVFDRLTQMQQTLVKVLLINYITCHFLTTLY</sequence>
<dbReference type="AlphaFoldDB" id="K6ZE98"/>
<dbReference type="Proteomes" id="UP000006251">
    <property type="component" value="Unassembled WGS sequence"/>
</dbReference>
<keyword evidence="2" id="KW-1185">Reference proteome</keyword>
<protein>
    <submittedName>
        <fullName evidence="1">Uncharacterized protein</fullName>
    </submittedName>
</protein>
<reference evidence="2" key="1">
    <citation type="journal article" date="2014" name="Environ. Microbiol.">
        <title>Comparative genomics of the marine bacterial genus Glaciecola reveals the high degree of genomic diversity and genomic characteristic for cold adaptation.</title>
        <authorList>
            <person name="Qin Q.L."/>
            <person name="Xie B.B."/>
            <person name="Yu Y."/>
            <person name="Shu Y.L."/>
            <person name="Rong J.C."/>
            <person name="Zhang Y.J."/>
            <person name="Zhao D.L."/>
            <person name="Chen X.L."/>
            <person name="Zhang X.Y."/>
            <person name="Chen B."/>
            <person name="Zhou B.C."/>
            <person name="Zhang Y.Z."/>
        </authorList>
    </citation>
    <scope>NUCLEOTIDE SEQUENCE [LARGE SCALE GENOMIC DNA]</scope>
    <source>
        <strain evidence="2">ACAM 615</strain>
    </source>
</reference>